<dbReference type="InterPro" id="IPR036397">
    <property type="entry name" value="RNaseH_sf"/>
</dbReference>
<keyword evidence="14" id="KW-0064">Aspartyl protease</keyword>
<evidence type="ECO:0000313" key="43">
    <source>
        <dbReference type="Proteomes" id="UP000245207"/>
    </source>
</evidence>
<dbReference type="InterPro" id="IPR036875">
    <property type="entry name" value="Znf_CCHC_sf"/>
</dbReference>
<dbReference type="Gene3D" id="1.10.340.70">
    <property type="match status" value="1"/>
</dbReference>
<dbReference type="GO" id="GO:0075523">
    <property type="term" value="P:viral translational frameshifting"/>
    <property type="evidence" value="ECO:0007669"/>
    <property type="project" value="UniProtKB-KW"/>
</dbReference>
<dbReference type="GO" id="GO:0003677">
    <property type="term" value="F:DNA binding"/>
    <property type="evidence" value="ECO:0007669"/>
    <property type="project" value="UniProtKB-KW"/>
</dbReference>
<dbReference type="Pfam" id="PF00078">
    <property type="entry name" value="RVT_1"/>
    <property type="match status" value="1"/>
</dbReference>
<dbReference type="InterPro" id="IPR001584">
    <property type="entry name" value="Integrase_cat-core"/>
</dbReference>
<dbReference type="GO" id="GO:0003887">
    <property type="term" value="F:DNA-directed DNA polymerase activity"/>
    <property type="evidence" value="ECO:0007669"/>
    <property type="project" value="UniProtKB-KW"/>
</dbReference>
<evidence type="ECO:0000256" key="14">
    <source>
        <dbReference type="ARBA" id="ARBA00022750"/>
    </source>
</evidence>
<dbReference type="GO" id="GO:0003964">
    <property type="term" value="F:RNA-directed DNA polymerase activity"/>
    <property type="evidence" value="ECO:0007669"/>
    <property type="project" value="UniProtKB-KW"/>
</dbReference>
<dbReference type="GO" id="GO:0006508">
    <property type="term" value="P:proteolysis"/>
    <property type="evidence" value="ECO:0007669"/>
    <property type="project" value="UniProtKB-KW"/>
</dbReference>
<dbReference type="GO" id="GO:0008270">
    <property type="term" value="F:zinc ion binding"/>
    <property type="evidence" value="ECO:0007669"/>
    <property type="project" value="UniProtKB-KW"/>
</dbReference>
<dbReference type="InterPro" id="IPR021109">
    <property type="entry name" value="Peptidase_aspartic_dom_sf"/>
</dbReference>
<evidence type="ECO:0000256" key="13">
    <source>
        <dbReference type="ARBA" id="ARBA00022741"/>
    </source>
</evidence>
<evidence type="ECO:0000256" key="28">
    <source>
        <dbReference type="ARBA" id="ARBA00023172"/>
    </source>
</evidence>
<feature type="region of interest" description="Disordered" evidence="38">
    <location>
        <begin position="1405"/>
        <end position="1426"/>
    </location>
</feature>
<dbReference type="PANTHER" id="PTHR35046:SF23">
    <property type="entry name" value="NUCLEOTIDYLTRANSFERASE, RIBONUCLEASE H"/>
    <property type="match status" value="1"/>
</dbReference>
<evidence type="ECO:0000256" key="18">
    <source>
        <dbReference type="ARBA" id="ARBA00022801"/>
    </source>
</evidence>
<feature type="compositionally biased region" description="Basic and acidic residues" evidence="38">
    <location>
        <begin position="13"/>
        <end position="28"/>
    </location>
</feature>
<feature type="domain" description="CCHC-type" evidence="39">
    <location>
        <begin position="297"/>
        <end position="313"/>
    </location>
</feature>
<comment type="subunit">
    <text evidence="35">The protease is a homodimer, whose active site consists of two apposed aspartic acid residues.</text>
</comment>
<keyword evidence="24 42" id="KW-0695">RNA-directed DNA polymerase</keyword>
<keyword evidence="17 37" id="KW-0863">Zinc-finger</keyword>
<dbReference type="GO" id="GO:0005737">
    <property type="term" value="C:cytoplasm"/>
    <property type="evidence" value="ECO:0007669"/>
    <property type="project" value="UniProtKB-SubCell"/>
</dbReference>
<keyword evidence="15" id="KW-0688">Ribosomal frameshifting</keyword>
<keyword evidence="22" id="KW-0694">RNA-binding</keyword>
<evidence type="ECO:0000256" key="38">
    <source>
        <dbReference type="SAM" id="MobiDB-lite"/>
    </source>
</evidence>
<comment type="function">
    <text evidence="31">Reverse transcriptase/ribonuclease H (RT) is a multifunctional enzyme that catalyzes the conversion of the retro-elements RNA genome into dsDNA within the VLP. The enzyme displays a DNA polymerase activity that can copy either DNA or RNA templates, and a ribonuclease H (RNase H) activity that cleaves the RNA strand of RNA-DNA heteroduplexes during plus-strand synthesis and hydrolyzes RNA primers. The conversion leads to a linear dsDNA copy of the retrotransposon that includes long terminal repeats (LTRs) at both ends.</text>
</comment>
<comment type="function">
    <text evidence="32">Integrase (IN) targets the VLP to the nucleus, where a subparticle preintegration complex (PIC) containing at least integrase and the newly synthesized dsDNA copy of the retrotransposon must transit the nuclear membrane. Once in the nucleus, integrase performs the integration of the dsDNA into the host genome.</text>
</comment>
<gene>
    <name evidence="42" type="ORF">CTI12_AA011350</name>
</gene>
<evidence type="ECO:0000256" key="10">
    <source>
        <dbReference type="ARBA" id="ARBA00022695"/>
    </source>
</evidence>
<dbReference type="EC" id="2.7.7.49" evidence="5"/>
<feature type="compositionally biased region" description="Low complexity" evidence="38">
    <location>
        <begin position="272"/>
        <end position="291"/>
    </location>
</feature>
<comment type="catalytic activity">
    <reaction evidence="1">
        <text>Endonucleolytic cleavage to 5'-phosphomonoester.</text>
        <dbReference type="EC" id="3.1.26.4"/>
    </reaction>
</comment>
<organism evidence="42 43">
    <name type="scientific">Artemisia annua</name>
    <name type="common">Sweet wormwood</name>
    <dbReference type="NCBI Taxonomy" id="35608"/>
    <lineage>
        <taxon>Eukaryota</taxon>
        <taxon>Viridiplantae</taxon>
        <taxon>Streptophyta</taxon>
        <taxon>Embryophyta</taxon>
        <taxon>Tracheophyta</taxon>
        <taxon>Spermatophyta</taxon>
        <taxon>Magnoliopsida</taxon>
        <taxon>eudicotyledons</taxon>
        <taxon>Gunneridae</taxon>
        <taxon>Pentapetalae</taxon>
        <taxon>asterids</taxon>
        <taxon>campanulids</taxon>
        <taxon>Asterales</taxon>
        <taxon>Asteraceae</taxon>
        <taxon>Asteroideae</taxon>
        <taxon>Anthemideae</taxon>
        <taxon>Artemisiinae</taxon>
        <taxon>Artemisia</taxon>
    </lineage>
</organism>
<dbReference type="InterPro" id="IPR000477">
    <property type="entry name" value="RT_dom"/>
</dbReference>
<dbReference type="FunFam" id="1.10.340.70:FF:000001">
    <property type="entry name" value="Retrovirus-related Pol polyprotein from transposon gypsy-like Protein"/>
    <property type="match status" value="1"/>
</dbReference>
<evidence type="ECO:0000259" key="41">
    <source>
        <dbReference type="PROSITE" id="PS50994"/>
    </source>
</evidence>
<evidence type="ECO:0000256" key="22">
    <source>
        <dbReference type="ARBA" id="ARBA00022884"/>
    </source>
</evidence>
<dbReference type="InterPro" id="IPR001878">
    <property type="entry name" value="Znf_CCHC"/>
</dbReference>
<feature type="compositionally biased region" description="Polar residues" evidence="38">
    <location>
        <begin position="259"/>
        <end position="271"/>
    </location>
</feature>
<feature type="compositionally biased region" description="Basic residues" evidence="38">
    <location>
        <begin position="1"/>
        <end position="12"/>
    </location>
</feature>
<dbReference type="Pfam" id="PF17917">
    <property type="entry name" value="RT_RNaseH"/>
    <property type="match status" value="1"/>
</dbReference>
<evidence type="ECO:0000256" key="19">
    <source>
        <dbReference type="ARBA" id="ARBA00022833"/>
    </source>
</evidence>
<dbReference type="CDD" id="cd09274">
    <property type="entry name" value="RNase_HI_RT_Ty3"/>
    <property type="match status" value="1"/>
</dbReference>
<evidence type="ECO:0000256" key="3">
    <source>
        <dbReference type="ARBA" id="ARBA00004123"/>
    </source>
</evidence>
<dbReference type="Gene3D" id="4.10.60.10">
    <property type="entry name" value="Zinc finger, CCHC-type"/>
    <property type="match status" value="1"/>
</dbReference>
<keyword evidence="19" id="KW-0862">Zinc</keyword>
<evidence type="ECO:0000259" key="40">
    <source>
        <dbReference type="PROSITE" id="PS50878"/>
    </source>
</evidence>
<evidence type="ECO:0000256" key="35">
    <source>
        <dbReference type="ARBA" id="ARBA00063849"/>
    </source>
</evidence>
<reference evidence="42 43" key="1">
    <citation type="journal article" date="2018" name="Mol. Plant">
        <title>The genome of Artemisia annua provides insight into the evolution of Asteraceae family and artemisinin biosynthesis.</title>
        <authorList>
            <person name="Shen Q."/>
            <person name="Zhang L."/>
            <person name="Liao Z."/>
            <person name="Wang S."/>
            <person name="Yan T."/>
            <person name="Shi P."/>
            <person name="Liu M."/>
            <person name="Fu X."/>
            <person name="Pan Q."/>
            <person name="Wang Y."/>
            <person name="Lv Z."/>
            <person name="Lu X."/>
            <person name="Zhang F."/>
            <person name="Jiang W."/>
            <person name="Ma Y."/>
            <person name="Chen M."/>
            <person name="Hao X."/>
            <person name="Li L."/>
            <person name="Tang Y."/>
            <person name="Lv G."/>
            <person name="Zhou Y."/>
            <person name="Sun X."/>
            <person name="Brodelius P.E."/>
            <person name="Rose J.K.C."/>
            <person name="Tang K."/>
        </authorList>
    </citation>
    <scope>NUCLEOTIDE SEQUENCE [LARGE SCALE GENOMIC DNA]</scope>
    <source>
        <strain evidence="43">cv. Huhao1</strain>
        <tissue evidence="42">Leaf</tissue>
    </source>
</reference>
<evidence type="ECO:0000256" key="29">
    <source>
        <dbReference type="ARBA" id="ARBA00023242"/>
    </source>
</evidence>
<dbReference type="FunFam" id="3.30.420.10:FF:000032">
    <property type="entry name" value="Retrovirus-related Pol polyprotein from transposon 297-like Protein"/>
    <property type="match status" value="1"/>
</dbReference>
<dbReference type="PROSITE" id="PS50878">
    <property type="entry name" value="RT_POL"/>
    <property type="match status" value="1"/>
</dbReference>
<evidence type="ECO:0000256" key="16">
    <source>
        <dbReference type="ARBA" id="ARBA00022759"/>
    </source>
</evidence>
<keyword evidence="11" id="KW-0540">Nuclease</keyword>
<dbReference type="GO" id="GO:0006310">
    <property type="term" value="P:DNA recombination"/>
    <property type="evidence" value="ECO:0007669"/>
    <property type="project" value="UniProtKB-KW"/>
</dbReference>
<dbReference type="Pfam" id="PF00098">
    <property type="entry name" value="zf-CCHC"/>
    <property type="match status" value="1"/>
</dbReference>
<comment type="function">
    <text evidence="2">The aspartyl protease (PR) mediates the proteolytic cleavages of the Gag and Gag-Pol polyproteins after assembly of the VLP.</text>
</comment>
<dbReference type="GO" id="GO:0005524">
    <property type="term" value="F:ATP binding"/>
    <property type="evidence" value="ECO:0007669"/>
    <property type="project" value="UniProtKB-KW"/>
</dbReference>
<evidence type="ECO:0000256" key="17">
    <source>
        <dbReference type="ARBA" id="ARBA00022771"/>
    </source>
</evidence>
<keyword evidence="27" id="KW-0238">DNA-binding</keyword>
<dbReference type="FunFam" id="3.10.10.10:FF:000007">
    <property type="entry name" value="Retrovirus-related Pol polyprotein from transposon 17.6-like Protein"/>
    <property type="match status" value="1"/>
</dbReference>
<evidence type="ECO:0000256" key="11">
    <source>
        <dbReference type="ARBA" id="ARBA00022722"/>
    </source>
</evidence>
<keyword evidence="21" id="KW-0460">Magnesium</keyword>
<feature type="domain" description="Integrase catalytic" evidence="41">
    <location>
        <begin position="1120"/>
        <end position="1280"/>
    </location>
</feature>
<keyword evidence="8" id="KW-0645">Protease</keyword>
<feature type="domain" description="Reverse transcriptase" evidence="40">
    <location>
        <begin position="603"/>
        <end position="784"/>
    </location>
</feature>
<evidence type="ECO:0000259" key="39">
    <source>
        <dbReference type="PROSITE" id="PS50158"/>
    </source>
</evidence>
<evidence type="ECO:0000256" key="9">
    <source>
        <dbReference type="ARBA" id="ARBA00022679"/>
    </source>
</evidence>
<dbReference type="Gene3D" id="2.40.70.10">
    <property type="entry name" value="Acid Proteases"/>
    <property type="match status" value="1"/>
</dbReference>
<comment type="function">
    <text evidence="33">Nucleocapsid protein p11 (NC) forms the nucleocore that coats the retro-elements dimeric RNA. Binds these RNAs through its zinc fingers. Promotes primer tRNA(i)-Met annealing to the multipartite primer-binding site (PBS), dimerization of Ty3 RNA and initiation of reverse transcription.</text>
</comment>
<dbReference type="Gene3D" id="3.30.420.10">
    <property type="entry name" value="Ribonuclease H-like superfamily/Ribonuclease H"/>
    <property type="match status" value="1"/>
</dbReference>
<keyword evidence="10" id="KW-0548">Nucleotidyltransferase</keyword>
<evidence type="ECO:0000256" key="15">
    <source>
        <dbReference type="ARBA" id="ARBA00022758"/>
    </source>
</evidence>
<keyword evidence="7" id="KW-1188">Viral release from host cell</keyword>
<keyword evidence="6" id="KW-0963">Cytoplasm</keyword>
<dbReference type="InterPro" id="IPR056924">
    <property type="entry name" value="SH3_Tf2-1"/>
</dbReference>
<dbReference type="Pfam" id="PF03732">
    <property type="entry name" value="Retrotrans_gag"/>
    <property type="match status" value="1"/>
</dbReference>
<dbReference type="OrthoDB" id="407598at2759"/>
<dbReference type="Gene3D" id="3.30.70.270">
    <property type="match status" value="2"/>
</dbReference>
<keyword evidence="13" id="KW-0547">Nucleotide-binding</keyword>
<dbReference type="SUPFAM" id="SSF53098">
    <property type="entry name" value="Ribonuclease H-like"/>
    <property type="match status" value="1"/>
</dbReference>
<keyword evidence="12" id="KW-0479">Metal-binding</keyword>
<keyword evidence="29" id="KW-0539">Nucleus</keyword>
<evidence type="ECO:0000256" key="5">
    <source>
        <dbReference type="ARBA" id="ARBA00012493"/>
    </source>
</evidence>
<evidence type="ECO:0000256" key="30">
    <source>
        <dbReference type="ARBA" id="ARBA00023268"/>
    </source>
</evidence>
<evidence type="ECO:0000256" key="33">
    <source>
        <dbReference type="ARBA" id="ARBA00055265"/>
    </source>
</evidence>
<evidence type="ECO:0000313" key="42">
    <source>
        <dbReference type="EMBL" id="PWA92720.1"/>
    </source>
</evidence>
<dbReference type="Proteomes" id="UP000245207">
    <property type="component" value="Unassembled WGS sequence"/>
</dbReference>
<dbReference type="InterPro" id="IPR041373">
    <property type="entry name" value="RT_RNaseH"/>
</dbReference>
<dbReference type="PANTHER" id="PTHR35046">
    <property type="entry name" value="ZINC KNUCKLE (CCHC-TYPE) FAMILY PROTEIN"/>
    <property type="match status" value="1"/>
</dbReference>
<dbReference type="Gene3D" id="3.10.10.10">
    <property type="entry name" value="HIV Type 1 Reverse Transcriptase, subunit A, domain 1"/>
    <property type="match status" value="1"/>
</dbReference>
<keyword evidence="16" id="KW-0255">Endonuclease</keyword>
<feature type="region of interest" description="Disordered" evidence="38">
    <location>
        <begin position="1"/>
        <end position="28"/>
    </location>
</feature>
<dbReference type="GO" id="GO:0005634">
    <property type="term" value="C:nucleus"/>
    <property type="evidence" value="ECO:0007669"/>
    <property type="project" value="UniProtKB-SubCell"/>
</dbReference>
<evidence type="ECO:0000256" key="8">
    <source>
        <dbReference type="ARBA" id="ARBA00022670"/>
    </source>
</evidence>
<dbReference type="InterPro" id="IPR043502">
    <property type="entry name" value="DNA/RNA_pol_sf"/>
</dbReference>
<comment type="subcellular location">
    <subcellularLocation>
        <location evidence="4">Cytoplasm</location>
    </subcellularLocation>
    <subcellularLocation>
        <location evidence="3">Nucleus</location>
    </subcellularLocation>
</comment>
<evidence type="ECO:0000256" key="25">
    <source>
        <dbReference type="ARBA" id="ARBA00022932"/>
    </source>
</evidence>
<comment type="caution">
    <text evidence="42">The sequence shown here is derived from an EMBL/GenBank/DDBJ whole genome shotgun (WGS) entry which is preliminary data.</text>
</comment>
<keyword evidence="25" id="KW-0239">DNA-directed DNA polymerase</keyword>
<dbReference type="GO" id="GO:0003723">
    <property type="term" value="F:RNA binding"/>
    <property type="evidence" value="ECO:0007669"/>
    <property type="project" value="UniProtKB-KW"/>
</dbReference>
<dbReference type="SUPFAM" id="SSF56672">
    <property type="entry name" value="DNA/RNA polymerases"/>
    <property type="match status" value="1"/>
</dbReference>
<evidence type="ECO:0000256" key="7">
    <source>
        <dbReference type="ARBA" id="ARBA00022612"/>
    </source>
</evidence>
<evidence type="ECO:0000256" key="27">
    <source>
        <dbReference type="ARBA" id="ARBA00023125"/>
    </source>
</evidence>
<evidence type="ECO:0000256" key="12">
    <source>
        <dbReference type="ARBA" id="ARBA00022723"/>
    </source>
</evidence>
<evidence type="ECO:0000256" key="4">
    <source>
        <dbReference type="ARBA" id="ARBA00004496"/>
    </source>
</evidence>
<keyword evidence="9" id="KW-0808">Transferase</keyword>
<evidence type="ECO:0000256" key="37">
    <source>
        <dbReference type="PROSITE-ProRule" id="PRU00047"/>
    </source>
</evidence>
<dbReference type="FunFam" id="3.30.70.270:FF:000026">
    <property type="entry name" value="Transposon Ty3-G Gag-Pol polyprotein"/>
    <property type="match status" value="1"/>
</dbReference>
<dbReference type="InterPro" id="IPR012337">
    <property type="entry name" value="RNaseH-like_sf"/>
</dbReference>
<keyword evidence="30" id="KW-0511">Multifunctional enzyme</keyword>
<evidence type="ECO:0000256" key="34">
    <source>
        <dbReference type="ARBA" id="ARBA00055383"/>
    </source>
</evidence>
<protein>
    <recommendedName>
        <fullName evidence="5">RNA-directed DNA polymerase</fullName>
        <ecNumber evidence="5">2.7.7.49</ecNumber>
    </recommendedName>
    <alternativeName>
        <fullName evidence="36">Gag3-Pol3</fullName>
    </alternativeName>
</protein>
<evidence type="ECO:0000256" key="26">
    <source>
        <dbReference type="ARBA" id="ARBA00023113"/>
    </source>
</evidence>
<dbReference type="SUPFAM" id="SSF57756">
    <property type="entry name" value="Retrovirus zinc finger-like domains"/>
    <property type="match status" value="1"/>
</dbReference>
<keyword evidence="18" id="KW-0378">Hydrolase</keyword>
<evidence type="ECO:0000256" key="23">
    <source>
        <dbReference type="ARBA" id="ARBA00022908"/>
    </source>
</evidence>
<dbReference type="InterPro" id="IPR005162">
    <property type="entry name" value="Retrotrans_gag_dom"/>
</dbReference>
<dbReference type="GO" id="GO:0004190">
    <property type="term" value="F:aspartic-type endopeptidase activity"/>
    <property type="evidence" value="ECO:0007669"/>
    <property type="project" value="UniProtKB-KW"/>
</dbReference>
<keyword evidence="20" id="KW-0067">ATP-binding</keyword>
<evidence type="ECO:0000256" key="6">
    <source>
        <dbReference type="ARBA" id="ARBA00022490"/>
    </source>
</evidence>
<name>A0A2U1Q3X0_ARTAN</name>
<evidence type="ECO:0000256" key="31">
    <source>
        <dbReference type="ARBA" id="ARBA00025590"/>
    </source>
</evidence>
<evidence type="ECO:0000256" key="20">
    <source>
        <dbReference type="ARBA" id="ARBA00022840"/>
    </source>
</evidence>
<comment type="function">
    <text evidence="34">Capsid protein (CA) is the structural component of the virus-like particle (VLP), forming the shell that encapsulates the genomic RNA-nucleocapsid complex.</text>
</comment>
<dbReference type="InterPro" id="IPR043128">
    <property type="entry name" value="Rev_trsase/Diguanyl_cyclase"/>
</dbReference>
<dbReference type="PROSITE" id="PS50994">
    <property type="entry name" value="INTEGRASE"/>
    <property type="match status" value="1"/>
</dbReference>
<evidence type="ECO:0000256" key="2">
    <source>
        <dbReference type="ARBA" id="ARBA00002180"/>
    </source>
</evidence>
<dbReference type="Pfam" id="PF17921">
    <property type="entry name" value="Integrase_H2C2"/>
    <property type="match status" value="1"/>
</dbReference>
<keyword evidence="43" id="KW-1185">Reference proteome</keyword>
<feature type="region of interest" description="Disordered" evidence="38">
    <location>
        <begin position="259"/>
        <end position="291"/>
    </location>
</feature>
<sequence length="1426" mass="164188">MVGRGRPPRNTRRTADRGSDVDQRDPRDIEIERLQQRIRDLEIQHEIHDEETLSNPSDWYDEENPFGARRQNIRGMNRDDPLRNFGMKLEIPEFVGKAHPDEFIDWLSTVERIFDLRDIPEKLKVKLVAIKLRKSASLWWDHVKNQRLREGKSKVETWEKMKKLLRAKFLPVNHRQEAFLEYHNFSQRTSSSVEDFIAEFDRLRMRCAVDEEEEQVIARFLGALQADIADIVHLQQYLTYADVCRLALKVEKQLKNKGRSTGTRFTASSRLTPTSSIKTSTTKPDTPSTSSTQRVLRCFKCQGMGHLARECPNKQMVTLVEETTPVYDTDNEEEANEEDEVVYADCGEALVTQRVLNVAVSKSVDDASWLRNNIFRTKCTTKGKVCSVIIDGGSCENMVATSMVEKLGLDVEDHPDPYQLTWLKKGNVIKVSKRCLVHFSIGKKYKDEVWCEVIPMDACHILLGRPWQYDRRTKHDGFLNTYSFKKDGINITLAPLDTRQDPSDALILTKSQFVGLTKLNPHSVMFALIVAQANEIVPTVPGVIQPLLAEFWDVFPEDIPPGLPLMREIQHCIDFVPGSVIPNKPAYRMNPKEFEELHRQVNELLEKGLIRESMSPCAVPALLVPKHGGAFRMCIDSRAVNKITVKYRFPIPRFDDLIDQLHGSTIFSKIDLRSGYHQIRMRPGDEWKTAFKTRDGLYEWMVMPFGLSNAPSTFMRLMNHVFKPFIGRFVVVYFDDILVFSRDTEQHLSHLREVFSVLREQKLYANGKKCHFLTKEVTFLGYLVSGDGLRMDSAKVEAITSWPTPTTIHDIRSFHGLASFYRRFIRNFSSIIAPMTECMKSGKFQWTKEAGDAFDELKRRVTQAPVLALPNFDEVFQVECDASGLGIGGVLSQNQQPIAFFSEKFNEARRKYSIYDKEFYAIVRSLEYWRHYLLSNEFILFSDHEALKYINGQHKLKPRHAKWVEFLQAYSFVIRHKPGASNIVADALSRRHVLTSAMKVQVCGFDTIRELYQDDPDFRNIWSQCHSKPFQDFYKHDGYLYKGARLCVPLSSLRDSIILESHAGGLAGHFGRDKTLDLIRCNFYWPKMDRDVTRIITRCRVCHVAKTHRTNAGLYTPLPVPEAPWEDVSLDFVMGLPRTQRQKDSVMVVVDRFSKMAHFVPCSKTYDASQIARLYFSEIVKLHGIPKTLTSDRDVKFVSHFWRTLWKRMGSKLQFSSSHHPQTDGQTEVTNRSLGNLLRSLIGDNPKQWDLTLAQAEFAYNRSTNRTTGMSPFMIVYGRNPFTPLDLTPIPLVEHVSVEGEAQSKQIKELHQKVRDQIIKHNEQYQNQANKHRKQVLFREGDLVWIHLRKERFPAGRFGKLKPRADGPFRVLKRINDNAYKVELPGHYNVSATFNVADLSPYIGSSDDETDSRASVFQGEEDDAGA</sequence>
<evidence type="ECO:0000256" key="36">
    <source>
        <dbReference type="ARBA" id="ARBA00082890"/>
    </source>
</evidence>
<dbReference type="Pfam" id="PF24626">
    <property type="entry name" value="SH3_Tf2-1"/>
    <property type="match status" value="1"/>
</dbReference>
<dbReference type="CDD" id="cd00303">
    <property type="entry name" value="retropepsin_like"/>
    <property type="match status" value="1"/>
</dbReference>
<dbReference type="PROSITE" id="PS50158">
    <property type="entry name" value="ZF_CCHC"/>
    <property type="match status" value="1"/>
</dbReference>
<keyword evidence="28" id="KW-0233">DNA recombination</keyword>
<accession>A0A2U1Q3X0</accession>
<evidence type="ECO:0000256" key="1">
    <source>
        <dbReference type="ARBA" id="ARBA00000077"/>
    </source>
</evidence>
<proteinExistence type="predicted"/>
<dbReference type="STRING" id="35608.A0A2U1Q3X0"/>
<dbReference type="GO" id="GO:0015074">
    <property type="term" value="P:DNA integration"/>
    <property type="evidence" value="ECO:0007669"/>
    <property type="project" value="UniProtKB-KW"/>
</dbReference>
<dbReference type="CDD" id="cd01647">
    <property type="entry name" value="RT_LTR"/>
    <property type="match status" value="1"/>
</dbReference>
<dbReference type="EMBL" id="PKPP01000441">
    <property type="protein sequence ID" value="PWA92720.1"/>
    <property type="molecule type" value="Genomic_DNA"/>
</dbReference>
<dbReference type="GO" id="GO:0004523">
    <property type="term" value="F:RNA-DNA hybrid ribonuclease activity"/>
    <property type="evidence" value="ECO:0007669"/>
    <property type="project" value="UniProtKB-EC"/>
</dbReference>
<evidence type="ECO:0000256" key="24">
    <source>
        <dbReference type="ARBA" id="ARBA00022918"/>
    </source>
</evidence>
<evidence type="ECO:0000256" key="32">
    <source>
        <dbReference type="ARBA" id="ARBA00025615"/>
    </source>
</evidence>
<keyword evidence="23" id="KW-0229">DNA integration</keyword>
<dbReference type="InterPro" id="IPR041588">
    <property type="entry name" value="Integrase_H2C2"/>
</dbReference>
<keyword evidence="26" id="KW-0917">Virion maturation</keyword>
<evidence type="ECO:0000256" key="21">
    <source>
        <dbReference type="ARBA" id="ARBA00022842"/>
    </source>
</evidence>
<dbReference type="SMART" id="SM00343">
    <property type="entry name" value="ZnF_C2HC"/>
    <property type="match status" value="1"/>
</dbReference>